<organism evidence="1 2">
    <name type="scientific">Chryseobacterium taihuense</name>
    <dbReference type="NCBI Taxonomy" id="1141221"/>
    <lineage>
        <taxon>Bacteria</taxon>
        <taxon>Pseudomonadati</taxon>
        <taxon>Bacteroidota</taxon>
        <taxon>Flavobacteriia</taxon>
        <taxon>Flavobacteriales</taxon>
        <taxon>Weeksellaceae</taxon>
        <taxon>Chryseobacterium group</taxon>
        <taxon>Chryseobacterium</taxon>
    </lineage>
</organism>
<name>A0ABY0QPS2_9FLAO</name>
<dbReference type="EMBL" id="FNHD01000001">
    <property type="protein sequence ID" value="SDL45548.1"/>
    <property type="molecule type" value="Genomic_DNA"/>
</dbReference>
<evidence type="ECO:0000313" key="1">
    <source>
        <dbReference type="EMBL" id="SDL45548.1"/>
    </source>
</evidence>
<evidence type="ECO:0000313" key="2">
    <source>
        <dbReference type="Proteomes" id="UP000199242"/>
    </source>
</evidence>
<sequence>MKMITPEYAYNLAYSEFDKMYPIIKTKYLNLIPQFLAENQLFSTNH</sequence>
<accession>A0ABY0QPS2</accession>
<reference evidence="1 2" key="1">
    <citation type="submission" date="2016-10" db="EMBL/GenBank/DDBJ databases">
        <authorList>
            <person name="Varghese N."/>
            <person name="Submissions S."/>
        </authorList>
    </citation>
    <scope>NUCLEOTIDE SEQUENCE [LARGE SCALE GENOMIC DNA]</scope>
    <source>
        <strain evidence="1 2">CGMCC 1.10941</strain>
    </source>
</reference>
<keyword evidence="2" id="KW-1185">Reference proteome</keyword>
<comment type="caution">
    <text evidence="1">The sequence shown here is derived from an EMBL/GenBank/DDBJ whole genome shotgun (WGS) entry which is preliminary data.</text>
</comment>
<dbReference type="Proteomes" id="UP000199242">
    <property type="component" value="Unassembled WGS sequence"/>
</dbReference>
<proteinExistence type="predicted"/>
<protein>
    <submittedName>
        <fullName evidence="1">Uncharacterized protein</fullName>
    </submittedName>
</protein>
<gene>
    <name evidence="1" type="ORF">SAMN05216273_101240</name>
</gene>